<dbReference type="AlphaFoldDB" id="A0A212C5B1"/>
<dbReference type="OrthoDB" id="9481177at2759"/>
<feature type="region of interest" description="Disordered" evidence="7">
    <location>
        <begin position="264"/>
        <end position="284"/>
    </location>
</feature>
<keyword evidence="5" id="KW-1015">Disulfide bond</keyword>
<keyword evidence="9" id="KW-1185">Reference proteome</keyword>
<dbReference type="InterPro" id="IPR000471">
    <property type="entry name" value="Interferon_alpha/beta/delta"/>
</dbReference>
<dbReference type="InterPro" id="IPR009079">
    <property type="entry name" value="4_helix_cytokine-like_core"/>
</dbReference>
<evidence type="ECO:0000313" key="8">
    <source>
        <dbReference type="EMBL" id="OWK01084.1"/>
    </source>
</evidence>
<evidence type="ECO:0000256" key="4">
    <source>
        <dbReference type="ARBA" id="ARBA00023118"/>
    </source>
</evidence>
<dbReference type="PANTHER" id="PTHR11691">
    <property type="entry name" value="TYPE I INTERFERON"/>
    <property type="match status" value="1"/>
</dbReference>
<dbReference type="GO" id="GO:0051607">
    <property type="term" value="P:defense response to virus"/>
    <property type="evidence" value="ECO:0007669"/>
    <property type="project" value="UniProtKB-KW"/>
</dbReference>
<evidence type="ECO:0000256" key="6">
    <source>
        <dbReference type="RuleBase" id="RU000436"/>
    </source>
</evidence>
<comment type="caution">
    <text evidence="8">The sequence shown here is derived from an EMBL/GenBank/DDBJ whole genome shotgun (WGS) entry which is preliminary data.</text>
</comment>
<dbReference type="GO" id="GO:0005615">
    <property type="term" value="C:extracellular space"/>
    <property type="evidence" value="ECO:0007669"/>
    <property type="project" value="UniProtKB-KW"/>
</dbReference>
<evidence type="ECO:0000313" key="9">
    <source>
        <dbReference type="Proteomes" id="UP000242450"/>
    </source>
</evidence>
<proteinExistence type="inferred from homology"/>
<evidence type="ECO:0000256" key="2">
    <source>
        <dbReference type="ARBA" id="ARBA00022514"/>
    </source>
</evidence>
<dbReference type="PANTHER" id="PTHR11691:SF37">
    <property type="entry name" value="INTERFERON OMEGA-1"/>
    <property type="match status" value="1"/>
</dbReference>
<organism evidence="8 9">
    <name type="scientific">Cervus elaphus hippelaphus</name>
    <name type="common">European red deer</name>
    <dbReference type="NCBI Taxonomy" id="46360"/>
    <lineage>
        <taxon>Eukaryota</taxon>
        <taxon>Metazoa</taxon>
        <taxon>Chordata</taxon>
        <taxon>Craniata</taxon>
        <taxon>Vertebrata</taxon>
        <taxon>Euteleostomi</taxon>
        <taxon>Mammalia</taxon>
        <taxon>Eutheria</taxon>
        <taxon>Laurasiatheria</taxon>
        <taxon>Artiodactyla</taxon>
        <taxon>Ruminantia</taxon>
        <taxon>Pecora</taxon>
        <taxon>Cervidae</taxon>
        <taxon>Cervinae</taxon>
        <taxon>Cervus</taxon>
    </lineage>
</organism>
<protein>
    <submittedName>
        <fullName evidence="8">IFNW1</fullName>
    </submittedName>
</protein>
<keyword evidence="3" id="KW-0964">Secreted</keyword>
<comment type="subcellular location">
    <subcellularLocation>
        <location evidence="1">Secreted</location>
    </subcellularLocation>
</comment>
<gene>
    <name evidence="8" type="ORF">Celaphus_00018253</name>
</gene>
<dbReference type="Proteomes" id="UP000242450">
    <property type="component" value="Chromosome 29"/>
</dbReference>
<evidence type="ECO:0000256" key="3">
    <source>
        <dbReference type="ARBA" id="ARBA00022525"/>
    </source>
</evidence>
<evidence type="ECO:0000256" key="5">
    <source>
        <dbReference type="ARBA" id="ARBA00023157"/>
    </source>
</evidence>
<dbReference type="Pfam" id="PF00143">
    <property type="entry name" value="Interferon"/>
    <property type="match status" value="1"/>
</dbReference>
<dbReference type="Gene3D" id="1.20.1250.10">
    <property type="match status" value="1"/>
</dbReference>
<keyword evidence="4 6" id="KW-0051">Antiviral defense</keyword>
<keyword evidence="2 6" id="KW-0202">Cytokine</keyword>
<reference evidence="8 9" key="1">
    <citation type="journal article" date="2018" name="Mol. Genet. Genomics">
        <title>The red deer Cervus elaphus genome CerEla1.0: sequencing, annotating, genes, and chromosomes.</title>
        <authorList>
            <person name="Bana N.A."/>
            <person name="Nyiri A."/>
            <person name="Nagy J."/>
            <person name="Frank K."/>
            <person name="Nagy T."/>
            <person name="Steger V."/>
            <person name="Schiller M."/>
            <person name="Lakatos P."/>
            <person name="Sugar L."/>
            <person name="Horn P."/>
            <person name="Barta E."/>
            <person name="Orosz L."/>
        </authorList>
    </citation>
    <scope>NUCLEOTIDE SEQUENCE [LARGE SCALE GENOMIC DNA]</scope>
    <source>
        <strain evidence="8">Hungarian</strain>
    </source>
</reference>
<evidence type="ECO:0000256" key="7">
    <source>
        <dbReference type="SAM" id="MobiDB-lite"/>
    </source>
</evidence>
<dbReference type="GO" id="GO:0005126">
    <property type="term" value="F:cytokine receptor binding"/>
    <property type="evidence" value="ECO:0007669"/>
    <property type="project" value="InterPro"/>
</dbReference>
<name>A0A212C5B1_CEREH</name>
<sequence>MPCFQCLLPGPAAAANSDWPFQNMPVCIKPAFTSDPRLFSELDINSQNHYLGCSEPGQPKFEKTVKRTTHWLQLLNKPQRPPSAGMEVFRFPQEQVSGGQLQEAQVTCPPQRSSAAWDMTFLEQLCTGLLQQLADLDACLGQVMGEEDSALGRTGPTQAVKRYFQGIHVYLQEKEYSTAVVLHGLQVLPKVEVIVLQVKNCRVSYSEVFLLHDFLLDWLQMIHLPLELHKEVLNDGLRPASAGEVSAETDSRSRALNLSAGSTKDNWITGRQEPQAGARRRWGPGSLWGPRNNYAIQLSDSADHAEWQALLRFKCAQSAFGGAPAAGRGHPNSP</sequence>
<evidence type="ECO:0000256" key="1">
    <source>
        <dbReference type="ARBA" id="ARBA00004613"/>
    </source>
</evidence>
<dbReference type="SMART" id="SM00076">
    <property type="entry name" value="IFabd"/>
    <property type="match status" value="1"/>
</dbReference>
<accession>A0A212C5B1</accession>
<dbReference type="SUPFAM" id="SSF47266">
    <property type="entry name" value="4-helical cytokines"/>
    <property type="match status" value="1"/>
</dbReference>
<comment type="similarity">
    <text evidence="6">Belongs to the alpha/beta interferon family.</text>
</comment>
<dbReference type="EMBL" id="MKHE01000029">
    <property type="protein sequence ID" value="OWK01084.1"/>
    <property type="molecule type" value="Genomic_DNA"/>
</dbReference>
<dbReference type="GO" id="GO:0005125">
    <property type="term" value="F:cytokine activity"/>
    <property type="evidence" value="ECO:0007669"/>
    <property type="project" value="UniProtKB-KW"/>
</dbReference>